<sequence length="231" mass="25527">MTSAPSAEVVKVLVERSNHAFHVLFEVVGSTTPASKAPPSQHVAMTSPSGLLKGMRCHVGRDEDRPRLESITLSRLIVPLNLKPGSPKSRPDSSGVETKTRFPHPEWQREAFGTQEWAEKGHYLQDSEIASVLRALYKSGISPPPIRTLSGECLGWIAVSVTVLRALVVGYVRNSRGIYLHRKAPHHDDAVFEYFPPRLGRPAFRATSNCNEAKTHHAVRQVDQGHVESDC</sequence>
<gene>
    <name evidence="1" type="ORF">BDN72DRAFT_864412</name>
</gene>
<protein>
    <submittedName>
        <fullName evidence="1">Uncharacterized protein</fullName>
    </submittedName>
</protein>
<reference evidence="1 2" key="1">
    <citation type="journal article" date="2019" name="Nat. Ecol. Evol.">
        <title>Megaphylogeny resolves global patterns of mushroom evolution.</title>
        <authorList>
            <person name="Varga T."/>
            <person name="Krizsan K."/>
            <person name="Foldi C."/>
            <person name="Dima B."/>
            <person name="Sanchez-Garcia M."/>
            <person name="Sanchez-Ramirez S."/>
            <person name="Szollosi G.J."/>
            <person name="Szarkandi J.G."/>
            <person name="Papp V."/>
            <person name="Albert L."/>
            <person name="Andreopoulos W."/>
            <person name="Angelini C."/>
            <person name="Antonin V."/>
            <person name="Barry K.W."/>
            <person name="Bougher N.L."/>
            <person name="Buchanan P."/>
            <person name="Buyck B."/>
            <person name="Bense V."/>
            <person name="Catcheside P."/>
            <person name="Chovatia M."/>
            <person name="Cooper J."/>
            <person name="Damon W."/>
            <person name="Desjardin D."/>
            <person name="Finy P."/>
            <person name="Geml J."/>
            <person name="Haridas S."/>
            <person name="Hughes K."/>
            <person name="Justo A."/>
            <person name="Karasinski D."/>
            <person name="Kautmanova I."/>
            <person name="Kiss B."/>
            <person name="Kocsube S."/>
            <person name="Kotiranta H."/>
            <person name="LaButti K.M."/>
            <person name="Lechner B.E."/>
            <person name="Liimatainen K."/>
            <person name="Lipzen A."/>
            <person name="Lukacs Z."/>
            <person name="Mihaltcheva S."/>
            <person name="Morgado L.N."/>
            <person name="Niskanen T."/>
            <person name="Noordeloos M.E."/>
            <person name="Ohm R.A."/>
            <person name="Ortiz-Santana B."/>
            <person name="Ovrebo C."/>
            <person name="Racz N."/>
            <person name="Riley R."/>
            <person name="Savchenko A."/>
            <person name="Shiryaev A."/>
            <person name="Soop K."/>
            <person name="Spirin V."/>
            <person name="Szebenyi C."/>
            <person name="Tomsovsky M."/>
            <person name="Tulloss R.E."/>
            <person name="Uehling J."/>
            <person name="Grigoriev I.V."/>
            <person name="Vagvolgyi C."/>
            <person name="Papp T."/>
            <person name="Martin F.M."/>
            <person name="Miettinen O."/>
            <person name="Hibbett D.S."/>
            <person name="Nagy L.G."/>
        </authorList>
    </citation>
    <scope>NUCLEOTIDE SEQUENCE [LARGE SCALE GENOMIC DNA]</scope>
    <source>
        <strain evidence="1 2">NL-1719</strain>
    </source>
</reference>
<evidence type="ECO:0000313" key="1">
    <source>
        <dbReference type="EMBL" id="TFK60370.1"/>
    </source>
</evidence>
<name>A0ACD3A3S4_9AGAR</name>
<organism evidence="1 2">
    <name type="scientific">Pluteus cervinus</name>
    <dbReference type="NCBI Taxonomy" id="181527"/>
    <lineage>
        <taxon>Eukaryota</taxon>
        <taxon>Fungi</taxon>
        <taxon>Dikarya</taxon>
        <taxon>Basidiomycota</taxon>
        <taxon>Agaricomycotina</taxon>
        <taxon>Agaricomycetes</taxon>
        <taxon>Agaricomycetidae</taxon>
        <taxon>Agaricales</taxon>
        <taxon>Pluteineae</taxon>
        <taxon>Pluteaceae</taxon>
        <taxon>Pluteus</taxon>
    </lineage>
</organism>
<keyword evidence="2" id="KW-1185">Reference proteome</keyword>
<proteinExistence type="predicted"/>
<evidence type="ECO:0000313" key="2">
    <source>
        <dbReference type="Proteomes" id="UP000308600"/>
    </source>
</evidence>
<dbReference type="EMBL" id="ML208786">
    <property type="protein sequence ID" value="TFK60370.1"/>
    <property type="molecule type" value="Genomic_DNA"/>
</dbReference>
<accession>A0ACD3A3S4</accession>
<dbReference type="Proteomes" id="UP000308600">
    <property type="component" value="Unassembled WGS sequence"/>
</dbReference>